<evidence type="ECO:0008006" key="3">
    <source>
        <dbReference type="Google" id="ProtNLM"/>
    </source>
</evidence>
<name>A0A0D8XJA8_DICVI</name>
<dbReference type="STRING" id="29172.A0A0D8XJA8"/>
<accession>A0A0D8XJA8</accession>
<dbReference type="Proteomes" id="UP000053766">
    <property type="component" value="Unassembled WGS sequence"/>
</dbReference>
<protein>
    <recommendedName>
        <fullName evidence="3">Ras family protein</fullName>
    </recommendedName>
</protein>
<dbReference type="Gene3D" id="3.40.50.300">
    <property type="entry name" value="P-loop containing nucleotide triphosphate hydrolases"/>
    <property type="match status" value="1"/>
</dbReference>
<reference evidence="2" key="2">
    <citation type="journal article" date="2016" name="Sci. Rep.">
        <title>Dictyocaulus viviparus genome, variome and transcriptome elucidate lungworm biology and support future intervention.</title>
        <authorList>
            <person name="McNulty S.N."/>
            <person name="Strube C."/>
            <person name="Rosa B.A."/>
            <person name="Martin J.C."/>
            <person name="Tyagi R."/>
            <person name="Choi Y.J."/>
            <person name="Wang Q."/>
            <person name="Hallsworth Pepin K."/>
            <person name="Zhang X."/>
            <person name="Ozersky P."/>
            <person name="Wilson R.K."/>
            <person name="Sternberg P.W."/>
            <person name="Gasser R.B."/>
            <person name="Mitreva M."/>
        </authorList>
    </citation>
    <scope>NUCLEOTIDE SEQUENCE [LARGE SCALE GENOMIC DNA]</scope>
    <source>
        <strain evidence="2">HannoverDv2000</strain>
    </source>
</reference>
<proteinExistence type="predicted"/>
<dbReference type="SUPFAM" id="SSF52540">
    <property type="entry name" value="P-loop containing nucleoside triphosphate hydrolases"/>
    <property type="match status" value="1"/>
</dbReference>
<dbReference type="AlphaFoldDB" id="A0A0D8XJA8"/>
<reference evidence="1 2" key="1">
    <citation type="submission" date="2013-11" db="EMBL/GenBank/DDBJ databases">
        <title>Draft genome of the bovine lungworm Dictyocaulus viviparus.</title>
        <authorList>
            <person name="Mitreva M."/>
        </authorList>
    </citation>
    <scope>NUCLEOTIDE SEQUENCE [LARGE SCALE GENOMIC DNA]</scope>
    <source>
        <strain evidence="1 2">HannoverDv2000</strain>
    </source>
</reference>
<gene>
    <name evidence="1" type="ORF">DICVIV_10089</name>
</gene>
<evidence type="ECO:0000313" key="1">
    <source>
        <dbReference type="EMBL" id="KJH43904.1"/>
    </source>
</evidence>
<evidence type="ECO:0000313" key="2">
    <source>
        <dbReference type="Proteomes" id="UP000053766"/>
    </source>
</evidence>
<keyword evidence="2" id="KW-1185">Reference proteome</keyword>
<organism evidence="1 2">
    <name type="scientific">Dictyocaulus viviparus</name>
    <name type="common">Bovine lungworm</name>
    <dbReference type="NCBI Taxonomy" id="29172"/>
    <lineage>
        <taxon>Eukaryota</taxon>
        <taxon>Metazoa</taxon>
        <taxon>Ecdysozoa</taxon>
        <taxon>Nematoda</taxon>
        <taxon>Chromadorea</taxon>
        <taxon>Rhabditida</taxon>
        <taxon>Rhabditina</taxon>
        <taxon>Rhabditomorpha</taxon>
        <taxon>Strongyloidea</taxon>
        <taxon>Metastrongylidae</taxon>
        <taxon>Dictyocaulus</taxon>
    </lineage>
</organism>
<dbReference type="OrthoDB" id="10570501at2759"/>
<sequence length="134" mass="15520">MLMFLLCEVRSGLQHRIQQFSFCLQNSLIIRFRGRSCLSSVDFHTMTDENVDNSAEEVVLKVVVCGDGSSGKTSLCERFVKDTFDRSYHQHIYMYKYIVRERISDTYCWPGKHHSGTQGQLLPQAKLNFLSLMD</sequence>
<dbReference type="InterPro" id="IPR027417">
    <property type="entry name" value="P-loop_NTPase"/>
</dbReference>
<dbReference type="Pfam" id="PF08477">
    <property type="entry name" value="Roc"/>
    <property type="match status" value="1"/>
</dbReference>
<dbReference type="EMBL" id="KN716517">
    <property type="protein sequence ID" value="KJH43904.1"/>
    <property type="molecule type" value="Genomic_DNA"/>
</dbReference>